<sequence>MKTASVQHLDTLIHNRIYSSYQIDFSKLTNIYTYIMKKLTNVSPFLLLLVPVFIMMILTVSSNTGTSDSASANLKPATNTSVAVIPNAILK</sequence>
<keyword evidence="1" id="KW-1133">Transmembrane helix</keyword>
<evidence type="ECO:0000313" key="3">
    <source>
        <dbReference type="Proteomes" id="UP000320300"/>
    </source>
</evidence>
<evidence type="ECO:0000313" key="2">
    <source>
        <dbReference type="EMBL" id="SMO83232.1"/>
    </source>
</evidence>
<keyword evidence="1" id="KW-0472">Membrane</keyword>
<dbReference type="Proteomes" id="UP000320300">
    <property type="component" value="Unassembled WGS sequence"/>
</dbReference>
<evidence type="ECO:0000256" key="1">
    <source>
        <dbReference type="SAM" id="Phobius"/>
    </source>
</evidence>
<accession>A0A521EH99</accession>
<protein>
    <submittedName>
        <fullName evidence="2">Uncharacterized protein</fullName>
    </submittedName>
</protein>
<name>A0A521EH99_9SPHI</name>
<proteinExistence type="predicted"/>
<organism evidence="2 3">
    <name type="scientific">Pedobacter westerhofensis</name>
    <dbReference type="NCBI Taxonomy" id="425512"/>
    <lineage>
        <taxon>Bacteria</taxon>
        <taxon>Pseudomonadati</taxon>
        <taxon>Bacteroidota</taxon>
        <taxon>Sphingobacteriia</taxon>
        <taxon>Sphingobacteriales</taxon>
        <taxon>Sphingobacteriaceae</taxon>
        <taxon>Pedobacter</taxon>
    </lineage>
</organism>
<keyword evidence="1" id="KW-0812">Transmembrane</keyword>
<gene>
    <name evidence="2" type="ORF">SAMN06265348_108113</name>
</gene>
<dbReference type="AlphaFoldDB" id="A0A521EH99"/>
<reference evidence="2 3" key="1">
    <citation type="submission" date="2017-05" db="EMBL/GenBank/DDBJ databases">
        <authorList>
            <person name="Varghese N."/>
            <person name="Submissions S."/>
        </authorList>
    </citation>
    <scope>NUCLEOTIDE SEQUENCE [LARGE SCALE GENOMIC DNA]</scope>
    <source>
        <strain evidence="2 3">DSM 19036</strain>
    </source>
</reference>
<keyword evidence="3" id="KW-1185">Reference proteome</keyword>
<feature type="transmembrane region" description="Helical" evidence="1">
    <location>
        <begin position="42"/>
        <end position="60"/>
    </location>
</feature>
<dbReference type="EMBL" id="FXTN01000008">
    <property type="protein sequence ID" value="SMO83232.1"/>
    <property type="molecule type" value="Genomic_DNA"/>
</dbReference>